<dbReference type="InParanoid" id="G0NPD4"/>
<keyword evidence="2" id="KW-0472">Membrane</keyword>
<protein>
    <submittedName>
        <fullName evidence="3">Uncharacterized protein</fullName>
    </submittedName>
</protein>
<organism evidence="4">
    <name type="scientific">Caenorhabditis brenneri</name>
    <name type="common">Nematode worm</name>
    <dbReference type="NCBI Taxonomy" id="135651"/>
    <lineage>
        <taxon>Eukaryota</taxon>
        <taxon>Metazoa</taxon>
        <taxon>Ecdysozoa</taxon>
        <taxon>Nematoda</taxon>
        <taxon>Chromadorea</taxon>
        <taxon>Rhabditida</taxon>
        <taxon>Rhabditina</taxon>
        <taxon>Rhabditomorpha</taxon>
        <taxon>Rhabditoidea</taxon>
        <taxon>Rhabditidae</taxon>
        <taxon>Peloderinae</taxon>
        <taxon>Caenorhabditis</taxon>
    </lineage>
</organism>
<dbReference type="Proteomes" id="UP000008068">
    <property type="component" value="Unassembled WGS sequence"/>
</dbReference>
<evidence type="ECO:0000313" key="4">
    <source>
        <dbReference type="Proteomes" id="UP000008068"/>
    </source>
</evidence>
<evidence type="ECO:0000256" key="1">
    <source>
        <dbReference type="SAM" id="Coils"/>
    </source>
</evidence>
<evidence type="ECO:0000313" key="3">
    <source>
        <dbReference type="EMBL" id="EGT35213.1"/>
    </source>
</evidence>
<sequence length="150" mass="17502">MEGIERHLKLALDGEQPEIHLSHADNSCFEILSMYSNPDSYLRQNPMAFAPFLTSFVAVYLSVIQMYYSLNKTEKHREDIRRNLETLLQVIENVRSETVNVRLNYIDVHEFPGLEGYCSYHLGDGLTGYVIYKEDNEKDPRIFEDAKKCF</sequence>
<name>G0NPD4_CAEBE</name>
<dbReference type="AlphaFoldDB" id="G0NPD4"/>
<gene>
    <name evidence="3" type="ORF">CAEBREN_15684</name>
</gene>
<feature type="transmembrane region" description="Helical" evidence="2">
    <location>
        <begin position="48"/>
        <end position="68"/>
    </location>
</feature>
<keyword evidence="4" id="KW-1185">Reference proteome</keyword>
<keyword evidence="2" id="KW-0812">Transmembrane</keyword>
<feature type="coiled-coil region" evidence="1">
    <location>
        <begin position="70"/>
        <end position="97"/>
    </location>
</feature>
<proteinExistence type="predicted"/>
<dbReference type="EMBL" id="GL379920">
    <property type="protein sequence ID" value="EGT35213.1"/>
    <property type="molecule type" value="Genomic_DNA"/>
</dbReference>
<accession>G0NPD4</accession>
<keyword evidence="2" id="KW-1133">Transmembrane helix</keyword>
<dbReference type="HOGENOM" id="CLU_1742178_0_0_1"/>
<evidence type="ECO:0000256" key="2">
    <source>
        <dbReference type="SAM" id="Phobius"/>
    </source>
</evidence>
<keyword evidence="1" id="KW-0175">Coiled coil</keyword>
<reference evidence="4" key="1">
    <citation type="submission" date="2011-07" db="EMBL/GenBank/DDBJ databases">
        <authorList>
            <consortium name="Caenorhabditis brenneri Sequencing and Analysis Consortium"/>
            <person name="Wilson R.K."/>
        </authorList>
    </citation>
    <scope>NUCLEOTIDE SEQUENCE [LARGE SCALE GENOMIC DNA]</scope>
    <source>
        <strain evidence="4">PB2801</strain>
    </source>
</reference>